<organism evidence="2 3">
    <name type="scientific">Saitozyma podzolica</name>
    <dbReference type="NCBI Taxonomy" id="1890683"/>
    <lineage>
        <taxon>Eukaryota</taxon>
        <taxon>Fungi</taxon>
        <taxon>Dikarya</taxon>
        <taxon>Basidiomycota</taxon>
        <taxon>Agaricomycotina</taxon>
        <taxon>Tremellomycetes</taxon>
        <taxon>Tremellales</taxon>
        <taxon>Trimorphomycetaceae</taxon>
        <taxon>Saitozyma</taxon>
    </lineage>
</organism>
<accession>A0A427YR04</accession>
<gene>
    <name evidence="2" type="ORF">EHS25_007896</name>
</gene>
<keyword evidence="3" id="KW-1185">Reference proteome</keyword>
<evidence type="ECO:0000313" key="3">
    <source>
        <dbReference type="Proteomes" id="UP000279259"/>
    </source>
</evidence>
<protein>
    <submittedName>
        <fullName evidence="2">Uncharacterized protein</fullName>
    </submittedName>
</protein>
<evidence type="ECO:0000256" key="1">
    <source>
        <dbReference type="SAM" id="MobiDB-lite"/>
    </source>
</evidence>
<dbReference type="OrthoDB" id="10620824at2759"/>
<dbReference type="Proteomes" id="UP000279259">
    <property type="component" value="Unassembled WGS sequence"/>
</dbReference>
<reference evidence="2 3" key="1">
    <citation type="submission" date="2018-11" db="EMBL/GenBank/DDBJ databases">
        <title>Genome sequence of Saitozyma podzolica DSM 27192.</title>
        <authorList>
            <person name="Aliyu H."/>
            <person name="Gorte O."/>
            <person name="Ochsenreither K."/>
        </authorList>
    </citation>
    <scope>NUCLEOTIDE SEQUENCE [LARGE SCALE GENOMIC DNA]</scope>
    <source>
        <strain evidence="2 3">DSM 27192</strain>
    </source>
</reference>
<feature type="compositionally biased region" description="Acidic residues" evidence="1">
    <location>
        <begin position="185"/>
        <end position="214"/>
    </location>
</feature>
<proteinExistence type="predicted"/>
<sequence length="227" mass="25709">MVSFGLEDMLDLLNLCGKGPRELHLMTLHACQLPLLDPDQILDRIGATAVRQLGLSMRIGTPGEVEIYLRQFGPVKLYHGGLSPAAFRLRLVLPQPGNMDIRAFVLAASRVPQLIELLLPGISYRSVSVETQDTYGKYRPWFWGGGPLQDALRSLREWRARKPTRNDPGTWNEWREKYGVSPTWTDDDEDHEWDEPVDGTDELEVEDEGDDEESSVSTRESDQESSE</sequence>
<name>A0A427YR04_9TREE</name>
<dbReference type="EMBL" id="RSCD01000004">
    <property type="protein sequence ID" value="RSH93538.1"/>
    <property type="molecule type" value="Genomic_DNA"/>
</dbReference>
<feature type="region of interest" description="Disordered" evidence="1">
    <location>
        <begin position="162"/>
        <end position="227"/>
    </location>
</feature>
<comment type="caution">
    <text evidence="2">The sequence shown here is derived from an EMBL/GenBank/DDBJ whole genome shotgun (WGS) entry which is preliminary data.</text>
</comment>
<dbReference type="AlphaFoldDB" id="A0A427YR04"/>
<evidence type="ECO:0000313" key="2">
    <source>
        <dbReference type="EMBL" id="RSH93538.1"/>
    </source>
</evidence>